<dbReference type="EMBL" id="POUA01000828">
    <property type="protein sequence ID" value="PZG14378.1"/>
    <property type="molecule type" value="Genomic_DNA"/>
</dbReference>
<proteinExistence type="predicted"/>
<sequence>MSLLTPGGTATQQNAATQITTDPGLGASTAPVPPATPETAPETAPEAPPEKAPTTAPTSTATTAVPTVESRADGGSRLAARLTVPRSVALDDYGRGSIAISLSRGRAVKWEVTAPGLLATPSSGTLRAGQRAVISLRALRVRNWCGAATPMTAPLTVQGDDDSITTPVRWRTC</sequence>
<evidence type="ECO:0000313" key="2">
    <source>
        <dbReference type="EMBL" id="PZG14378.1"/>
    </source>
</evidence>
<feature type="compositionally biased region" description="Low complexity" evidence="1">
    <location>
        <begin position="9"/>
        <end position="21"/>
    </location>
</feature>
<gene>
    <name evidence="2" type="ORF">C1I98_39565</name>
</gene>
<reference evidence="2 3" key="1">
    <citation type="submission" date="2018-01" db="EMBL/GenBank/DDBJ databases">
        <title>Draft genome sequence of Sphaerisporangium sp. 7K107.</title>
        <authorList>
            <person name="Sahin N."/>
            <person name="Saygin H."/>
            <person name="Ay H."/>
        </authorList>
    </citation>
    <scope>NUCLEOTIDE SEQUENCE [LARGE SCALE GENOMIC DNA]</scope>
    <source>
        <strain evidence="2 3">7K107</strain>
    </source>
</reference>
<dbReference type="AlphaFoldDB" id="A0A2W2EPS6"/>
<feature type="compositionally biased region" description="Low complexity" evidence="1">
    <location>
        <begin position="52"/>
        <end position="69"/>
    </location>
</feature>
<comment type="caution">
    <text evidence="2">The sequence shown here is derived from an EMBL/GenBank/DDBJ whole genome shotgun (WGS) entry which is preliminary data.</text>
</comment>
<name>A0A2W2EPS6_9ACTN</name>
<organism evidence="2 3">
    <name type="scientific">Spongiactinospora gelatinilytica</name>
    <dbReference type="NCBI Taxonomy" id="2666298"/>
    <lineage>
        <taxon>Bacteria</taxon>
        <taxon>Bacillati</taxon>
        <taxon>Actinomycetota</taxon>
        <taxon>Actinomycetes</taxon>
        <taxon>Streptosporangiales</taxon>
        <taxon>Streptosporangiaceae</taxon>
        <taxon>Spongiactinospora</taxon>
    </lineage>
</organism>
<accession>A0A2W2EPS6</accession>
<evidence type="ECO:0000256" key="1">
    <source>
        <dbReference type="SAM" id="MobiDB-lite"/>
    </source>
</evidence>
<evidence type="ECO:0000313" key="3">
    <source>
        <dbReference type="Proteomes" id="UP000248544"/>
    </source>
</evidence>
<feature type="region of interest" description="Disordered" evidence="1">
    <location>
        <begin position="1"/>
        <end position="76"/>
    </location>
</feature>
<keyword evidence="3" id="KW-1185">Reference proteome</keyword>
<dbReference type="Proteomes" id="UP000248544">
    <property type="component" value="Unassembled WGS sequence"/>
</dbReference>
<protein>
    <submittedName>
        <fullName evidence="2">Uncharacterized protein</fullName>
    </submittedName>
</protein>